<dbReference type="RefSeq" id="WP_348715467.1">
    <property type="nucleotide sequence ID" value="NZ_CAXJIO010000011.1"/>
</dbReference>
<dbReference type="InterPro" id="IPR036249">
    <property type="entry name" value="Thioredoxin-like_sf"/>
</dbReference>
<dbReference type="InterPro" id="IPR019734">
    <property type="entry name" value="TPR_rpt"/>
</dbReference>
<dbReference type="Proteomes" id="UP001497527">
    <property type="component" value="Unassembled WGS sequence"/>
</dbReference>
<evidence type="ECO:0000256" key="1">
    <source>
        <dbReference type="PROSITE-ProRule" id="PRU00339"/>
    </source>
</evidence>
<keyword evidence="2" id="KW-0732">Signal</keyword>
<evidence type="ECO:0000256" key="2">
    <source>
        <dbReference type="SAM" id="SignalP"/>
    </source>
</evidence>
<protein>
    <submittedName>
        <fullName evidence="4">TPR_REGION domain-containing protein</fullName>
    </submittedName>
</protein>
<name>A0ABM9P9P0_9FLAO</name>
<dbReference type="PROSITE" id="PS51352">
    <property type="entry name" value="THIOREDOXIN_2"/>
    <property type="match status" value="1"/>
</dbReference>
<evidence type="ECO:0000259" key="3">
    <source>
        <dbReference type="PROSITE" id="PS51352"/>
    </source>
</evidence>
<comment type="caution">
    <text evidence="4">The sequence shown here is derived from an EMBL/GenBank/DDBJ whole genome shotgun (WGS) entry which is preliminary data.</text>
</comment>
<dbReference type="PROSITE" id="PS50005">
    <property type="entry name" value="TPR"/>
    <property type="match status" value="1"/>
</dbReference>
<dbReference type="Pfam" id="PF14595">
    <property type="entry name" value="Thioredoxin_9"/>
    <property type="match status" value="1"/>
</dbReference>
<proteinExistence type="predicted"/>
<reference evidence="4 5" key="1">
    <citation type="submission" date="2024-05" db="EMBL/GenBank/DDBJ databases">
        <authorList>
            <person name="Duchaud E."/>
        </authorList>
    </citation>
    <scope>NUCLEOTIDE SEQUENCE [LARGE SCALE GENOMIC DNA]</scope>
    <source>
        <strain evidence="4">Ena-SAMPLE-TAB-13-05-2024-13:56:06:370-140308</strain>
    </source>
</reference>
<dbReference type="InterPro" id="IPR013766">
    <property type="entry name" value="Thioredoxin_domain"/>
</dbReference>
<keyword evidence="1" id="KW-0802">TPR repeat</keyword>
<dbReference type="Gene3D" id="3.40.30.10">
    <property type="entry name" value="Glutaredoxin"/>
    <property type="match status" value="1"/>
</dbReference>
<feature type="signal peptide" evidence="2">
    <location>
        <begin position="1"/>
        <end position="18"/>
    </location>
</feature>
<dbReference type="CDD" id="cd02947">
    <property type="entry name" value="TRX_family"/>
    <property type="match status" value="1"/>
</dbReference>
<dbReference type="Gene3D" id="1.25.40.10">
    <property type="entry name" value="Tetratricopeptide repeat domain"/>
    <property type="match status" value="1"/>
</dbReference>
<dbReference type="EMBL" id="CAXJIO010000011">
    <property type="protein sequence ID" value="CAL2102303.1"/>
    <property type="molecule type" value="Genomic_DNA"/>
</dbReference>
<dbReference type="SUPFAM" id="SSF52833">
    <property type="entry name" value="Thioredoxin-like"/>
    <property type="match status" value="1"/>
</dbReference>
<dbReference type="InterPro" id="IPR011990">
    <property type="entry name" value="TPR-like_helical_dom_sf"/>
</dbReference>
<organism evidence="4 5">
    <name type="scientific">Tenacibaculum polynesiense</name>
    <dbReference type="NCBI Taxonomy" id="3137857"/>
    <lineage>
        <taxon>Bacteria</taxon>
        <taxon>Pseudomonadati</taxon>
        <taxon>Bacteroidota</taxon>
        <taxon>Flavobacteriia</taxon>
        <taxon>Flavobacteriales</taxon>
        <taxon>Flavobacteriaceae</taxon>
        <taxon>Tenacibaculum</taxon>
    </lineage>
</organism>
<accession>A0ABM9P9P0</accession>
<keyword evidence="5" id="KW-1185">Reference proteome</keyword>
<evidence type="ECO:0000313" key="5">
    <source>
        <dbReference type="Proteomes" id="UP001497527"/>
    </source>
</evidence>
<feature type="chain" id="PRO_5045311796" evidence="2">
    <location>
        <begin position="19"/>
        <end position="298"/>
    </location>
</feature>
<evidence type="ECO:0000313" key="4">
    <source>
        <dbReference type="EMBL" id="CAL2102303.1"/>
    </source>
</evidence>
<sequence>MNIKLILSLFLIANTLFAQEINQTIKDSKGKLMLLGKANIEAFNHSDFDWYSKNYESYITNDNVIKEIKAPLKNYKIKVFFGSWCGDSKRELPRFYKVLDKAKINHKNVELIAVDRKPEAYKTSPGGEEKGLNIHRVPTFVFYKENKEVARIVEYPKQDFERDILTIVKEEKYTPNYGVVFFLDKLIKEKGIDELKKNLTAYLSYLSEYTKGSRELNTYGYKLLRSGELEKALLVFELNTKMYPYKTNVFDSYAEGLHKAKRYEEAIKNYAQVLALDSNNVNALEAIASIKKETELNK</sequence>
<feature type="domain" description="Thioredoxin" evidence="3">
    <location>
        <begin position="34"/>
        <end position="173"/>
    </location>
</feature>
<feature type="repeat" description="TPR" evidence="1">
    <location>
        <begin position="247"/>
        <end position="280"/>
    </location>
</feature>
<dbReference type="SUPFAM" id="SSF48452">
    <property type="entry name" value="TPR-like"/>
    <property type="match status" value="1"/>
</dbReference>
<gene>
    <name evidence="4" type="ORF">T190423A01A_20054</name>
</gene>